<dbReference type="SUPFAM" id="SSF56935">
    <property type="entry name" value="Porins"/>
    <property type="match status" value="1"/>
</dbReference>
<keyword evidence="1" id="KW-0998">Cell outer membrane</keyword>
<evidence type="ECO:0000256" key="1">
    <source>
        <dbReference type="PROSITE-ProRule" id="PRU01360"/>
    </source>
</evidence>
<dbReference type="Gene3D" id="2.170.130.10">
    <property type="entry name" value="TonB-dependent receptor, plug domain"/>
    <property type="match status" value="1"/>
</dbReference>
<name>A0A1I5EVS1_9BACT</name>
<reference evidence="4" key="1">
    <citation type="submission" date="2016-10" db="EMBL/GenBank/DDBJ databases">
        <authorList>
            <person name="Varghese N."/>
            <person name="Submissions S."/>
        </authorList>
    </citation>
    <scope>NUCLEOTIDE SEQUENCE [LARGE SCALE GENOMIC DNA]</scope>
    <source>
        <strain evidence="4">DSM 15282</strain>
    </source>
</reference>
<dbReference type="InterPro" id="IPR037066">
    <property type="entry name" value="Plug_dom_sf"/>
</dbReference>
<keyword evidence="1" id="KW-1134">Transmembrane beta strand</keyword>
<gene>
    <name evidence="3" type="ORF">SAMN04488519_10490</name>
</gene>
<keyword evidence="1" id="KW-0813">Transport</keyword>
<comment type="similarity">
    <text evidence="1">Belongs to the TonB-dependent receptor family.</text>
</comment>
<accession>A0A1I5EVS1</accession>
<dbReference type="EMBL" id="FOVW01000004">
    <property type="protein sequence ID" value="SFO15480.1"/>
    <property type="molecule type" value="Genomic_DNA"/>
</dbReference>
<dbReference type="Pfam" id="PF13801">
    <property type="entry name" value="Metal_resist"/>
    <property type="match status" value="1"/>
</dbReference>
<dbReference type="InterPro" id="IPR025961">
    <property type="entry name" value="Metal_resist"/>
</dbReference>
<comment type="subcellular location">
    <subcellularLocation>
        <location evidence="1">Cell outer membrane</location>
        <topology evidence="1">Multi-pass membrane protein</topology>
    </subcellularLocation>
</comment>
<protein>
    <submittedName>
        <fullName evidence="3">TonB-dependent outer membrane receptor, SusC/RagA subfamily, signature region</fullName>
    </submittedName>
</protein>
<dbReference type="Proteomes" id="UP000199564">
    <property type="component" value="Unassembled WGS sequence"/>
</dbReference>
<dbReference type="STRING" id="226506.SAMN04488519_10490"/>
<evidence type="ECO:0000256" key="2">
    <source>
        <dbReference type="SAM" id="MobiDB-lite"/>
    </source>
</evidence>
<evidence type="ECO:0000313" key="3">
    <source>
        <dbReference type="EMBL" id="SFO15480.1"/>
    </source>
</evidence>
<organism evidence="3 4">
    <name type="scientific">Algoriphagus ornithinivorans</name>
    <dbReference type="NCBI Taxonomy" id="226506"/>
    <lineage>
        <taxon>Bacteria</taxon>
        <taxon>Pseudomonadati</taxon>
        <taxon>Bacteroidota</taxon>
        <taxon>Cytophagia</taxon>
        <taxon>Cytophagales</taxon>
        <taxon>Cyclobacteriaceae</taxon>
        <taxon>Algoriphagus</taxon>
    </lineage>
</organism>
<keyword evidence="4" id="KW-1185">Reference proteome</keyword>
<dbReference type="GO" id="GO:0009279">
    <property type="term" value="C:cell outer membrane"/>
    <property type="evidence" value="ECO:0007669"/>
    <property type="project" value="UniProtKB-SubCell"/>
</dbReference>
<keyword evidence="1" id="KW-0812">Transmembrane</keyword>
<dbReference type="RefSeq" id="WP_217643097.1">
    <property type="nucleotide sequence ID" value="NZ_FOVW01000004.1"/>
</dbReference>
<dbReference type="PROSITE" id="PS52016">
    <property type="entry name" value="TONB_DEPENDENT_REC_3"/>
    <property type="match status" value="1"/>
</dbReference>
<dbReference type="AlphaFoldDB" id="A0A1I5EVS1"/>
<dbReference type="Gene3D" id="1.20.120.1490">
    <property type="match status" value="1"/>
</dbReference>
<proteinExistence type="inferred from homology"/>
<keyword evidence="3" id="KW-0675">Receptor</keyword>
<feature type="region of interest" description="Disordered" evidence="2">
    <location>
        <begin position="138"/>
        <end position="160"/>
    </location>
</feature>
<evidence type="ECO:0000313" key="4">
    <source>
        <dbReference type="Proteomes" id="UP000199564"/>
    </source>
</evidence>
<sequence>MKNLLIIPLFLLSSIMMAQDIFKKNLYSADQIMEAREKINLTDAQATKIKKIHAENAGEFSTLKWDLDEANAKLEKMLQLPKVDALAVNKQLDKVLQLENQLKKKQLSSLVAIKNELTEEQIKQMGQTRVLGYSSISPSTSVRGSIASGLRGTGQTRSGQSAYSTYSGFSPNSKVNVVVAGEASSDQPLFVINSDAGTMEKSSMEQLDINPNDIESITVLKGNSATEVYGDKGKNGVIIITLKKGAKVKIK</sequence>
<dbReference type="InterPro" id="IPR039426">
    <property type="entry name" value="TonB-dep_rcpt-like"/>
</dbReference>
<keyword evidence="1" id="KW-0472">Membrane</keyword>